<evidence type="ECO:0000256" key="1">
    <source>
        <dbReference type="SAM" id="Phobius"/>
    </source>
</evidence>
<dbReference type="AlphaFoldDB" id="A0A6C0IE41"/>
<keyword evidence="1" id="KW-0472">Membrane</keyword>
<evidence type="ECO:0000313" key="2">
    <source>
        <dbReference type="EMBL" id="QHT89783.1"/>
    </source>
</evidence>
<feature type="transmembrane region" description="Helical" evidence="1">
    <location>
        <begin position="6"/>
        <end position="28"/>
    </location>
</feature>
<proteinExistence type="predicted"/>
<keyword evidence="1" id="KW-1133">Transmembrane helix</keyword>
<name>A0A6C0IE41_9ZZZZ</name>
<dbReference type="SUPFAM" id="SSF49899">
    <property type="entry name" value="Concanavalin A-like lectins/glucanases"/>
    <property type="match status" value="1"/>
</dbReference>
<dbReference type="InterPro" id="IPR013320">
    <property type="entry name" value="ConA-like_dom_sf"/>
</dbReference>
<dbReference type="EMBL" id="MN740152">
    <property type="protein sequence ID" value="QHT89783.1"/>
    <property type="molecule type" value="Genomic_DNA"/>
</dbReference>
<dbReference type="Gene3D" id="2.60.120.200">
    <property type="match status" value="1"/>
</dbReference>
<keyword evidence="1" id="KW-0812">Transmembrane</keyword>
<protein>
    <submittedName>
        <fullName evidence="2">Uncharacterized protein</fullName>
    </submittedName>
</protein>
<reference evidence="2" key="1">
    <citation type="journal article" date="2020" name="Nature">
        <title>Giant virus diversity and host interactions through global metagenomics.</title>
        <authorList>
            <person name="Schulz F."/>
            <person name="Roux S."/>
            <person name="Paez-Espino D."/>
            <person name="Jungbluth S."/>
            <person name="Walsh D.A."/>
            <person name="Denef V.J."/>
            <person name="McMahon K.D."/>
            <person name="Konstantinidis K.T."/>
            <person name="Eloe-Fadrosh E.A."/>
            <person name="Kyrpides N.C."/>
            <person name="Woyke T."/>
        </authorList>
    </citation>
    <scope>NUCLEOTIDE SEQUENCE</scope>
    <source>
        <strain evidence="2">GVMAG-M-3300023184-62</strain>
    </source>
</reference>
<organism evidence="2">
    <name type="scientific">viral metagenome</name>
    <dbReference type="NCBI Taxonomy" id="1070528"/>
    <lineage>
        <taxon>unclassified sequences</taxon>
        <taxon>metagenomes</taxon>
        <taxon>organismal metagenomes</taxon>
    </lineage>
</organism>
<accession>A0A6C0IE41</accession>
<sequence>MNLGNISIFIFSFVINFTLAFFLISYIWPNTKSVNGLNQILINKTLIDNGKDGILLSNPIPIATSDEFIDPFFMNGGGSLVFYIYLQPGQRTKLIGSNYSNILNVDKCLALQVSNSDDSAQLEVYTQRATPEIIALPPIPRQTWVQVAVLREGRRFDILYNNKTVVSERLERIPMVNKNSLYSGSSNLQGVIGNVRVAARRLSYQEVIVEHTRSSDTRGKPYFKVKDAIASGAFCPPGVSCPTTNTPPASPLEFWTTPYN</sequence>